<keyword evidence="1" id="KW-0813">Transport</keyword>
<dbReference type="SMART" id="SM00382">
    <property type="entry name" value="AAA"/>
    <property type="match status" value="1"/>
</dbReference>
<evidence type="ECO:0000313" key="10">
    <source>
        <dbReference type="EMBL" id="SEA65300.1"/>
    </source>
</evidence>
<dbReference type="GO" id="GO:0005524">
    <property type="term" value="F:ATP binding"/>
    <property type="evidence" value="ECO:0007669"/>
    <property type="project" value="UniProtKB-KW"/>
</dbReference>
<dbReference type="InterPro" id="IPR017871">
    <property type="entry name" value="ABC_transporter-like_CS"/>
</dbReference>
<dbReference type="Proteomes" id="UP000198820">
    <property type="component" value="Unassembled WGS sequence"/>
</dbReference>
<dbReference type="InterPro" id="IPR027417">
    <property type="entry name" value="P-loop_NTPase"/>
</dbReference>
<keyword evidence="6" id="KW-0408">Iron</keyword>
<sequence>MRLELKNISKSFQQKPVLSSVNLQLNENQVISVLGKSGSGKTSLLKIIAGLEKPDSGDVFLNQKSILNKKVNQRQIVYLFQEALLFPHLNVFDNIAFGLQAQKVEATEIESRVKAILKEIALSDHSSKFPLQLSGGEKQRVAFARAIIIEPQVLLLDEPFGALDVETRENMQKLFLKLIKQYGISALFVTHDLKEALMIGDQIAKIDHGHLRTYQNKKDFIQDEKSGVKEEIDFWTKIQEFE</sequence>
<dbReference type="PANTHER" id="PTHR42781">
    <property type="entry name" value="SPERMIDINE/PUTRESCINE IMPORT ATP-BINDING PROTEIN POTA"/>
    <property type="match status" value="1"/>
</dbReference>
<dbReference type="AlphaFoldDB" id="A0A1H4CY94"/>
<evidence type="ECO:0000256" key="5">
    <source>
        <dbReference type="ARBA" id="ARBA00022840"/>
    </source>
</evidence>
<keyword evidence="8" id="KW-0472">Membrane</keyword>
<protein>
    <submittedName>
        <fullName evidence="10">Putrescine transport system ATP-binding protein</fullName>
    </submittedName>
</protein>
<keyword evidence="7" id="KW-0406">Ion transport</keyword>
<dbReference type="STRING" id="908615.SAMN05421540_10933"/>
<dbReference type="InterPro" id="IPR050093">
    <property type="entry name" value="ABC_SmlMolc_Importer"/>
</dbReference>
<dbReference type="InterPro" id="IPR003593">
    <property type="entry name" value="AAA+_ATPase"/>
</dbReference>
<dbReference type="FunFam" id="3.40.50.300:FF:000425">
    <property type="entry name" value="Probable ABC transporter, ATP-binding subunit"/>
    <property type="match status" value="1"/>
</dbReference>
<evidence type="ECO:0000256" key="2">
    <source>
        <dbReference type="ARBA" id="ARBA00022475"/>
    </source>
</evidence>
<dbReference type="PROSITE" id="PS00211">
    <property type="entry name" value="ABC_TRANSPORTER_1"/>
    <property type="match status" value="1"/>
</dbReference>
<dbReference type="Gene3D" id="3.40.50.300">
    <property type="entry name" value="P-loop containing nucleotide triphosphate hydrolases"/>
    <property type="match status" value="1"/>
</dbReference>
<evidence type="ECO:0000256" key="8">
    <source>
        <dbReference type="ARBA" id="ARBA00023136"/>
    </source>
</evidence>
<dbReference type="SUPFAM" id="SSF52540">
    <property type="entry name" value="P-loop containing nucleoside triphosphate hydrolases"/>
    <property type="match status" value="1"/>
</dbReference>
<dbReference type="CDD" id="cd03259">
    <property type="entry name" value="ABC_Carb_Solutes_like"/>
    <property type="match status" value="1"/>
</dbReference>
<keyword evidence="4" id="KW-0547">Nucleotide-binding</keyword>
<evidence type="ECO:0000256" key="6">
    <source>
        <dbReference type="ARBA" id="ARBA00023004"/>
    </source>
</evidence>
<evidence type="ECO:0000313" key="11">
    <source>
        <dbReference type="Proteomes" id="UP000198820"/>
    </source>
</evidence>
<dbReference type="PANTHER" id="PTHR42781:SF4">
    <property type="entry name" value="SPERMIDINE_PUTRESCINE IMPORT ATP-BINDING PROTEIN POTA"/>
    <property type="match status" value="1"/>
</dbReference>
<dbReference type="Pfam" id="PF00005">
    <property type="entry name" value="ABC_tran"/>
    <property type="match status" value="1"/>
</dbReference>
<reference evidence="10 11" key="1">
    <citation type="submission" date="2016-10" db="EMBL/GenBank/DDBJ databases">
        <authorList>
            <person name="de Groot N.N."/>
        </authorList>
    </citation>
    <scope>NUCLEOTIDE SEQUENCE [LARGE SCALE GENOMIC DNA]</scope>
    <source>
        <strain evidence="10 11">DSM 23581</strain>
    </source>
</reference>
<gene>
    <name evidence="10" type="ORF">SAMN05421540_10933</name>
</gene>
<dbReference type="PROSITE" id="PS50893">
    <property type="entry name" value="ABC_TRANSPORTER_2"/>
    <property type="match status" value="1"/>
</dbReference>
<dbReference type="GO" id="GO:0015697">
    <property type="term" value="P:quaternary ammonium group transport"/>
    <property type="evidence" value="ECO:0007669"/>
    <property type="project" value="UniProtKB-ARBA"/>
</dbReference>
<keyword evidence="2" id="KW-1003">Cell membrane</keyword>
<dbReference type="EMBL" id="FNQF01000009">
    <property type="protein sequence ID" value="SEA65300.1"/>
    <property type="molecule type" value="Genomic_DNA"/>
</dbReference>
<dbReference type="GO" id="GO:0016887">
    <property type="term" value="F:ATP hydrolysis activity"/>
    <property type="evidence" value="ECO:0007669"/>
    <property type="project" value="InterPro"/>
</dbReference>
<feature type="domain" description="ABC transporter" evidence="9">
    <location>
        <begin position="3"/>
        <end position="233"/>
    </location>
</feature>
<accession>A0A1H4CY94</accession>
<evidence type="ECO:0000256" key="4">
    <source>
        <dbReference type="ARBA" id="ARBA00022741"/>
    </source>
</evidence>
<dbReference type="InterPro" id="IPR015853">
    <property type="entry name" value="ABC_transpr_FbpC"/>
</dbReference>
<evidence type="ECO:0000259" key="9">
    <source>
        <dbReference type="PROSITE" id="PS50893"/>
    </source>
</evidence>
<dbReference type="InterPro" id="IPR003439">
    <property type="entry name" value="ABC_transporter-like_ATP-bd"/>
</dbReference>
<evidence type="ECO:0000256" key="7">
    <source>
        <dbReference type="ARBA" id="ARBA00023065"/>
    </source>
</evidence>
<name>A0A1H4CY94_9FLAO</name>
<dbReference type="RefSeq" id="WP_093244873.1">
    <property type="nucleotide sequence ID" value="NZ_FNQF01000009.1"/>
</dbReference>
<evidence type="ECO:0000256" key="1">
    <source>
        <dbReference type="ARBA" id="ARBA00022448"/>
    </source>
</evidence>
<keyword evidence="3" id="KW-0410">Iron transport</keyword>
<keyword evidence="11" id="KW-1185">Reference proteome</keyword>
<dbReference type="GO" id="GO:0015408">
    <property type="term" value="F:ABC-type ferric iron transporter activity"/>
    <property type="evidence" value="ECO:0007669"/>
    <property type="project" value="InterPro"/>
</dbReference>
<dbReference type="GO" id="GO:0016020">
    <property type="term" value="C:membrane"/>
    <property type="evidence" value="ECO:0007669"/>
    <property type="project" value="InterPro"/>
</dbReference>
<evidence type="ECO:0000256" key="3">
    <source>
        <dbReference type="ARBA" id="ARBA00022496"/>
    </source>
</evidence>
<organism evidence="10 11">
    <name type="scientific">Psychroflexus halocasei</name>
    <dbReference type="NCBI Taxonomy" id="908615"/>
    <lineage>
        <taxon>Bacteria</taxon>
        <taxon>Pseudomonadati</taxon>
        <taxon>Bacteroidota</taxon>
        <taxon>Flavobacteriia</taxon>
        <taxon>Flavobacteriales</taxon>
        <taxon>Flavobacteriaceae</taxon>
        <taxon>Psychroflexus</taxon>
    </lineage>
</organism>
<keyword evidence="5 10" id="KW-0067">ATP-binding</keyword>
<proteinExistence type="predicted"/>